<evidence type="ECO:0000259" key="11">
    <source>
        <dbReference type="PROSITE" id="PS51194"/>
    </source>
</evidence>
<dbReference type="InterPro" id="IPR052511">
    <property type="entry name" value="ATP-dep_Helicase"/>
</dbReference>
<keyword evidence="5" id="KW-0067">ATP-binding</keyword>
<dbReference type="PANTHER" id="PTHR47962:SF5">
    <property type="entry name" value="ATP-DEPENDENT HELICASE LHR-RELATED"/>
    <property type="match status" value="1"/>
</dbReference>
<protein>
    <submittedName>
        <fullName evidence="12">DEAD/DEAH box helicase domain protein</fullName>
    </submittedName>
</protein>
<proteinExistence type="inferred from homology"/>
<evidence type="ECO:0000313" key="12">
    <source>
        <dbReference type="EMBL" id="ADB57209.1"/>
    </source>
</evidence>
<dbReference type="InterPro" id="IPR027417">
    <property type="entry name" value="P-loop_NTPase"/>
</dbReference>
<keyword evidence="3" id="KW-0378">Hydrolase</keyword>
<keyword evidence="13" id="KW-1185">Reference proteome</keyword>
<keyword evidence="2" id="KW-0227">DNA damage</keyword>
<dbReference type="InterPro" id="IPR017170">
    <property type="entry name" value="Lhr-like"/>
</dbReference>
<dbReference type="OrthoDB" id="33870at2157"/>
<evidence type="ECO:0000256" key="4">
    <source>
        <dbReference type="ARBA" id="ARBA00022806"/>
    </source>
</evidence>
<name>D2RFY4_ARCPA</name>
<dbReference type="GeneID" id="8738786"/>
<dbReference type="InterPro" id="IPR013701">
    <property type="entry name" value="Lhr-like_DEAD/DEAH_assoc"/>
</dbReference>
<evidence type="ECO:0000256" key="3">
    <source>
        <dbReference type="ARBA" id="ARBA00022801"/>
    </source>
</evidence>
<comment type="similarity">
    <text evidence="9">Belongs to the Lhr helicase family. Lhr-Core subfamily.</text>
</comment>
<keyword evidence="6" id="KW-0238">DNA-binding</keyword>
<dbReference type="eggNOG" id="arCOG00557">
    <property type="taxonomic scope" value="Archaea"/>
</dbReference>
<dbReference type="InterPro" id="IPR001650">
    <property type="entry name" value="Helicase_C-like"/>
</dbReference>
<sequence length="859" mass="98043">MLVEALREIGIKRLNDLQKVAIPRVAKGLNVLITAPTGSGKTECATIPILNKMLKMDCKGITFLYITPLRALNRDMIRRLKILADKLGFTIAVRHSDTSNAERRLQSLKPPQILITTPETFQILFLGRRLRESLRNVQFVVIDEIHELADSKRGVQLAIALERLRELANFQVIGLSATLSNAKEIAEFFGMEDVVEWNGKKVYEFRVVKGDEEEIARIVKNHRSSLIFTNTRQTAETLGLKLKKMLKIEVHHSSLSRDVRIEAEKMFAEGKLDALVCTSSMELGIDIGHVDAVVQYNSPREVKRLIQRVGRSGHRLEEVSKGYIVANEFDEILESWAIVKRAKKGLIERIEPFSKPLDVLANQIVAMLMEGYDLGAIYEIVKRVKFYDDLSEEEFNEICAFLEKNGLIRNGKVTRSGRRYFYSNISMIPDEKKVKVVDTATHKVIGYLDESFVSLLDHNVFAMKGELWRIVAIDDVVRVERVESEGVVPSWLGEEIPVPFEVAQDVGKIRRWICNLLRSFSKEEVVDILMQEFNTDEGSCKVVLDVIERCLKEGYRIATDDVVTIEGKGNVVINACFGHKVNETIAKLISLFLPKPFEISVEPYRIRIKGNVDADYVKDVLMKIDVDKIAELIEIALIDSKVMQYKFVEVAKRFGCLDDVGRINIRRLIEKMRGKPVYIEALKEVIHDRLDLDRTAFVLKKIQSGEIEILVYEECSPLSKLSELRIGDIVGDREKAILKAFKERIENEYCYLICLNCGCRVKMKVKQIESLMCIKCGSALLACVNARRDLNEIDKVELYKNANLVMNYGKRAIYALNTFGVGVNTAVKILSKFFKNEEDFLKELIEAEKRFVRTRVFWS</sequence>
<evidence type="ECO:0000256" key="5">
    <source>
        <dbReference type="ARBA" id="ARBA00022840"/>
    </source>
</evidence>
<dbReference type="SMART" id="SM00487">
    <property type="entry name" value="DEXDc"/>
    <property type="match status" value="1"/>
</dbReference>
<dbReference type="SUPFAM" id="SSF52540">
    <property type="entry name" value="P-loop containing nucleoside triphosphate hydrolases"/>
    <property type="match status" value="1"/>
</dbReference>
<evidence type="ECO:0000256" key="6">
    <source>
        <dbReference type="ARBA" id="ARBA00023125"/>
    </source>
</evidence>
<dbReference type="GO" id="GO:0003677">
    <property type="term" value="F:DNA binding"/>
    <property type="evidence" value="ECO:0007669"/>
    <property type="project" value="UniProtKB-KW"/>
</dbReference>
<dbReference type="InterPro" id="IPR014001">
    <property type="entry name" value="Helicase_ATP-bd"/>
</dbReference>
<evidence type="ECO:0000259" key="10">
    <source>
        <dbReference type="PROSITE" id="PS51192"/>
    </source>
</evidence>
<dbReference type="GO" id="GO:0016887">
    <property type="term" value="F:ATP hydrolysis activity"/>
    <property type="evidence" value="ECO:0007669"/>
    <property type="project" value="TreeGrafter"/>
</dbReference>
<dbReference type="GO" id="GO:0006281">
    <property type="term" value="P:DNA repair"/>
    <property type="evidence" value="ECO:0007669"/>
    <property type="project" value="UniProtKB-KW"/>
</dbReference>
<dbReference type="GO" id="GO:0005524">
    <property type="term" value="F:ATP binding"/>
    <property type="evidence" value="ECO:0007669"/>
    <property type="project" value="UniProtKB-KW"/>
</dbReference>
<dbReference type="PROSITE" id="PS51194">
    <property type="entry name" value="HELICASE_CTER"/>
    <property type="match status" value="1"/>
</dbReference>
<feature type="domain" description="Helicase ATP-binding" evidence="10">
    <location>
        <begin position="22"/>
        <end position="197"/>
    </location>
</feature>
<organism evidence="12 13">
    <name type="scientific">Archaeoglobus profundus (strain DSM 5631 / JCM 9629 / NBRC 100127 / Av18)</name>
    <dbReference type="NCBI Taxonomy" id="572546"/>
    <lineage>
        <taxon>Archaea</taxon>
        <taxon>Methanobacteriati</taxon>
        <taxon>Methanobacteriota</taxon>
        <taxon>Archaeoglobi</taxon>
        <taxon>Archaeoglobales</taxon>
        <taxon>Archaeoglobaceae</taxon>
        <taxon>Archaeoglobus</taxon>
    </lineage>
</organism>
<evidence type="ECO:0000256" key="9">
    <source>
        <dbReference type="ARBA" id="ARBA00093467"/>
    </source>
</evidence>
<gene>
    <name evidence="12" type="ordered locus">Arcpr_0137</name>
</gene>
<dbReference type="HOGENOM" id="CLU_002025_0_0_2"/>
<dbReference type="PaxDb" id="572546-Arcpr_0137"/>
<dbReference type="Proteomes" id="UP000001901">
    <property type="component" value="Chromosome"/>
</dbReference>
<dbReference type="SMART" id="SM00490">
    <property type="entry name" value="HELICc"/>
    <property type="match status" value="1"/>
</dbReference>
<dbReference type="Pfam" id="PF00271">
    <property type="entry name" value="Helicase_C"/>
    <property type="match status" value="1"/>
</dbReference>
<keyword evidence="7" id="KW-0234">DNA repair</keyword>
<dbReference type="PANTHER" id="PTHR47962">
    <property type="entry name" value="ATP-DEPENDENT HELICASE LHR-RELATED-RELATED"/>
    <property type="match status" value="1"/>
</dbReference>
<evidence type="ECO:0000256" key="7">
    <source>
        <dbReference type="ARBA" id="ARBA00023204"/>
    </source>
</evidence>
<dbReference type="Pfam" id="PF08494">
    <property type="entry name" value="DEAD_assoc"/>
    <property type="match status" value="1"/>
</dbReference>
<dbReference type="STRING" id="572546.Arcpr_0137"/>
<dbReference type="Pfam" id="PF19306">
    <property type="entry name" value="WHD_Lhr"/>
    <property type="match status" value="1"/>
</dbReference>
<dbReference type="AlphaFoldDB" id="D2RFY4"/>
<dbReference type="PROSITE" id="PS51192">
    <property type="entry name" value="HELICASE_ATP_BIND_1"/>
    <property type="match status" value="1"/>
</dbReference>
<dbReference type="InterPro" id="IPR011545">
    <property type="entry name" value="DEAD/DEAH_box_helicase_dom"/>
</dbReference>
<evidence type="ECO:0000256" key="1">
    <source>
        <dbReference type="ARBA" id="ARBA00022741"/>
    </source>
</evidence>
<accession>D2RFY4</accession>
<evidence type="ECO:0000256" key="2">
    <source>
        <dbReference type="ARBA" id="ARBA00022763"/>
    </source>
</evidence>
<keyword evidence="8" id="KW-0413">Isomerase</keyword>
<dbReference type="Gene3D" id="3.40.50.300">
    <property type="entry name" value="P-loop containing nucleotide triphosphate hydrolases"/>
    <property type="match status" value="2"/>
</dbReference>
<dbReference type="Pfam" id="PF00270">
    <property type="entry name" value="DEAD"/>
    <property type="match status" value="1"/>
</dbReference>
<dbReference type="InterPro" id="IPR045628">
    <property type="entry name" value="Lhr_WH_dom"/>
</dbReference>
<feature type="domain" description="Helicase C-terminal" evidence="11">
    <location>
        <begin position="211"/>
        <end position="361"/>
    </location>
</feature>
<dbReference type="EMBL" id="CP001857">
    <property type="protein sequence ID" value="ADB57209.1"/>
    <property type="molecule type" value="Genomic_DNA"/>
</dbReference>
<dbReference type="RefSeq" id="WP_012939545.1">
    <property type="nucleotide sequence ID" value="NC_013741.1"/>
</dbReference>
<keyword evidence="4 12" id="KW-0347">Helicase</keyword>
<evidence type="ECO:0000313" key="13">
    <source>
        <dbReference type="Proteomes" id="UP000001901"/>
    </source>
</evidence>
<reference evidence="12 13" key="1">
    <citation type="journal article" date="2010" name="Stand. Genomic Sci.">
        <title>Complete genome sequence of Archaeoglobus profundus type strain (AV18).</title>
        <authorList>
            <person name="von Jan M."/>
            <person name="Lapidus A."/>
            <person name="Del Rio T.G."/>
            <person name="Copeland A."/>
            <person name="Tice H."/>
            <person name="Cheng J.F."/>
            <person name="Lucas S."/>
            <person name="Chen F."/>
            <person name="Nolan M."/>
            <person name="Goodwin L."/>
            <person name="Han C."/>
            <person name="Pitluck S."/>
            <person name="Liolios K."/>
            <person name="Ivanova N."/>
            <person name="Mavromatis K."/>
            <person name="Ovchinnikova G."/>
            <person name="Chertkov O."/>
            <person name="Pati A."/>
            <person name="Chen A."/>
            <person name="Palaniappan K."/>
            <person name="Land M."/>
            <person name="Hauser L."/>
            <person name="Chang Y.J."/>
            <person name="Jeffries C.D."/>
            <person name="Saunders E."/>
            <person name="Brettin T."/>
            <person name="Detter J.C."/>
            <person name="Chain P."/>
            <person name="Eichinger K."/>
            <person name="Huber H."/>
            <person name="Spring S."/>
            <person name="Rohde M."/>
            <person name="Goker M."/>
            <person name="Wirth R."/>
            <person name="Woyke T."/>
            <person name="Bristow J."/>
            <person name="Eisen J.A."/>
            <person name="Markowitz V."/>
            <person name="Hugenholtz P."/>
            <person name="Kyrpides N.C."/>
            <person name="Klenk H.P."/>
        </authorList>
    </citation>
    <scope>NUCLEOTIDE SEQUENCE [LARGE SCALE GENOMIC DNA]</scope>
    <source>
        <strain evidence="13">DSM 5631 / JCM 9629 / NBRC 100127 / Av18</strain>
    </source>
</reference>
<dbReference type="PIRSF" id="PIRSF037307">
    <property type="entry name" value="Lhr-like_helic_prd"/>
    <property type="match status" value="1"/>
</dbReference>
<keyword evidence="1" id="KW-0547">Nucleotide-binding</keyword>
<dbReference type="GO" id="GO:0004386">
    <property type="term" value="F:helicase activity"/>
    <property type="evidence" value="ECO:0007669"/>
    <property type="project" value="UniProtKB-KW"/>
</dbReference>
<evidence type="ECO:0000256" key="8">
    <source>
        <dbReference type="ARBA" id="ARBA00023235"/>
    </source>
</evidence>
<dbReference type="GO" id="GO:0140097">
    <property type="term" value="F:catalytic activity, acting on DNA"/>
    <property type="evidence" value="ECO:0007669"/>
    <property type="project" value="UniProtKB-ARBA"/>
</dbReference>
<dbReference type="KEGG" id="apo:Arcpr_0137"/>